<dbReference type="EMBL" id="JARKIE010000001">
    <property type="protein sequence ID" value="KAJ7710838.1"/>
    <property type="molecule type" value="Genomic_DNA"/>
</dbReference>
<evidence type="ECO:0000313" key="2">
    <source>
        <dbReference type="Proteomes" id="UP001221757"/>
    </source>
</evidence>
<keyword evidence="2" id="KW-1185">Reference proteome</keyword>
<dbReference type="SUPFAM" id="SSF56112">
    <property type="entry name" value="Protein kinase-like (PK-like)"/>
    <property type="match status" value="1"/>
</dbReference>
<dbReference type="InterPro" id="IPR011009">
    <property type="entry name" value="Kinase-like_dom_sf"/>
</dbReference>
<protein>
    <submittedName>
        <fullName evidence="1">Uncharacterized protein</fullName>
    </submittedName>
</protein>
<name>A0AAD7MCK2_MYCRO</name>
<dbReference type="AlphaFoldDB" id="A0AAD7MCK2"/>
<reference evidence="1" key="1">
    <citation type="submission" date="2023-03" db="EMBL/GenBank/DDBJ databases">
        <title>Massive genome expansion in bonnet fungi (Mycena s.s.) driven by repeated elements and novel gene families across ecological guilds.</title>
        <authorList>
            <consortium name="Lawrence Berkeley National Laboratory"/>
            <person name="Harder C.B."/>
            <person name="Miyauchi S."/>
            <person name="Viragh M."/>
            <person name="Kuo A."/>
            <person name="Thoen E."/>
            <person name="Andreopoulos B."/>
            <person name="Lu D."/>
            <person name="Skrede I."/>
            <person name="Drula E."/>
            <person name="Henrissat B."/>
            <person name="Morin E."/>
            <person name="Kohler A."/>
            <person name="Barry K."/>
            <person name="LaButti K."/>
            <person name="Morin E."/>
            <person name="Salamov A."/>
            <person name="Lipzen A."/>
            <person name="Mereny Z."/>
            <person name="Hegedus B."/>
            <person name="Baldrian P."/>
            <person name="Stursova M."/>
            <person name="Weitz H."/>
            <person name="Taylor A."/>
            <person name="Grigoriev I.V."/>
            <person name="Nagy L.G."/>
            <person name="Martin F."/>
            <person name="Kauserud H."/>
        </authorList>
    </citation>
    <scope>NUCLEOTIDE SEQUENCE</scope>
    <source>
        <strain evidence="1">CBHHK067</strain>
    </source>
</reference>
<organism evidence="1 2">
    <name type="scientific">Mycena rosella</name>
    <name type="common">Pink bonnet</name>
    <name type="synonym">Agaricus rosellus</name>
    <dbReference type="NCBI Taxonomy" id="1033263"/>
    <lineage>
        <taxon>Eukaryota</taxon>
        <taxon>Fungi</taxon>
        <taxon>Dikarya</taxon>
        <taxon>Basidiomycota</taxon>
        <taxon>Agaricomycotina</taxon>
        <taxon>Agaricomycetes</taxon>
        <taxon>Agaricomycetidae</taxon>
        <taxon>Agaricales</taxon>
        <taxon>Marasmiineae</taxon>
        <taxon>Mycenaceae</taxon>
        <taxon>Mycena</taxon>
    </lineage>
</organism>
<gene>
    <name evidence="1" type="ORF">B0H17DRAFT_5488</name>
</gene>
<proteinExistence type="predicted"/>
<evidence type="ECO:0000313" key="1">
    <source>
        <dbReference type="EMBL" id="KAJ7710838.1"/>
    </source>
</evidence>
<comment type="caution">
    <text evidence="1">The sequence shown here is derived from an EMBL/GenBank/DDBJ whole genome shotgun (WGS) entry which is preliminary data.</text>
</comment>
<accession>A0AAD7MCK2</accession>
<sequence>MWLLIRSSQNITSGFHELSGFGRQRQTANNEANLLKLCLDDPQIRVPTFLGLYSNTRQFGVVMSYAGMAIPDIFCAPDEQKKQIIFILKSLHRNGIHHHDGGEE</sequence>
<dbReference type="Proteomes" id="UP001221757">
    <property type="component" value="Unassembled WGS sequence"/>
</dbReference>